<feature type="compositionally biased region" description="Low complexity" evidence="1">
    <location>
        <begin position="1"/>
        <end position="10"/>
    </location>
</feature>
<gene>
    <name evidence="2" type="ORF">SU9_003825</name>
</gene>
<dbReference type="RefSeq" id="WP_144044268.1">
    <property type="nucleotide sequence ID" value="NZ_CP072931.1"/>
</dbReference>
<organism evidence="2 3">
    <name type="scientific">Streptomyces auratus AGR0001</name>
    <dbReference type="NCBI Taxonomy" id="1160718"/>
    <lineage>
        <taxon>Bacteria</taxon>
        <taxon>Bacillati</taxon>
        <taxon>Actinomycetota</taxon>
        <taxon>Actinomycetes</taxon>
        <taxon>Kitasatosporales</taxon>
        <taxon>Streptomycetaceae</taxon>
        <taxon>Streptomyces</taxon>
    </lineage>
</organism>
<dbReference type="Proteomes" id="UP000009036">
    <property type="component" value="Chromosome"/>
</dbReference>
<feature type="region of interest" description="Disordered" evidence="1">
    <location>
        <begin position="1"/>
        <end position="89"/>
    </location>
</feature>
<evidence type="ECO:0000313" key="3">
    <source>
        <dbReference type="Proteomes" id="UP000009036"/>
    </source>
</evidence>
<sequence length="343" mass="35925">MTTGAPAAAGPDDEGRDPEPRQLNDAEGDAGALRNAAAASPSAARENEEPSPDPDGASGASGTSGAATNTTTEPGNEEESSSPPTMGRRFRRWLGTVPGLAASTVVTTACAAATTAAFTGGVHLWSEPASVSTTVETDPLRIDAEKTLVQLIPADRFDRTRPDKGCAGFWDWARKRGAVDDGSTMLQLTVTNSGSNAALITGMRAEVLSRTPVSHMVEATCPTQGEAQVYAVNMNLDEPQPVGVYQKEGKHHPLDFTVAAGELETFLVTADITHGASKWKLAVDVVEDGHKRTLVVDNDGKPFATAARPKGIESWTLDPHANGDWHAAGHVERASGRPQGRTS</sequence>
<dbReference type="EMBL" id="CP072931">
    <property type="protein sequence ID" value="QTZ90700.1"/>
    <property type="molecule type" value="Genomic_DNA"/>
</dbReference>
<reference evidence="2" key="1">
    <citation type="journal article" date="2012" name="J. Bacteriol.">
        <title>Genome Sequence of Streptomyces auratus Strain AGR0001, a Phoslactomycin-Producing Actinomycete.</title>
        <authorList>
            <person name="Han X."/>
            <person name="Li M."/>
            <person name="Ding Z."/>
            <person name="Zhao J."/>
            <person name="Ji K."/>
            <person name="Wen M."/>
            <person name="Lu T."/>
        </authorList>
    </citation>
    <scope>NUCLEOTIDE SEQUENCE</scope>
    <source>
        <strain evidence="2">AGR0001</strain>
    </source>
</reference>
<proteinExistence type="predicted"/>
<reference evidence="2" key="2">
    <citation type="submission" date="2021-04" db="EMBL/GenBank/DDBJ databases">
        <authorList>
            <person name="Wen M.-L."/>
            <person name="Han X.-L."/>
            <person name="Xiong J."/>
        </authorList>
    </citation>
    <scope>NUCLEOTIDE SEQUENCE</scope>
    <source>
        <strain evidence="2">AGR0001</strain>
    </source>
</reference>
<feature type="compositionally biased region" description="Low complexity" evidence="1">
    <location>
        <begin position="29"/>
        <end position="44"/>
    </location>
</feature>
<keyword evidence="3" id="KW-1185">Reference proteome</keyword>
<name>A0A8B1NHA3_9ACTN</name>
<accession>A0A8B1NHA3</accession>
<feature type="compositionally biased region" description="Low complexity" evidence="1">
    <location>
        <begin position="56"/>
        <end position="74"/>
    </location>
</feature>
<evidence type="ECO:0000256" key="1">
    <source>
        <dbReference type="SAM" id="MobiDB-lite"/>
    </source>
</evidence>
<evidence type="ECO:0000313" key="2">
    <source>
        <dbReference type="EMBL" id="QTZ90700.1"/>
    </source>
</evidence>
<dbReference type="AlphaFoldDB" id="A0A8B1NHA3"/>
<protein>
    <submittedName>
        <fullName evidence="2">Uncharacterized protein</fullName>
    </submittedName>
</protein>
<dbReference type="OrthoDB" id="4137408at2"/>
<dbReference type="KEGG" id="sauh:SU9_003825"/>